<reference evidence="6 7" key="1">
    <citation type="submission" date="2019-08" db="EMBL/GenBank/DDBJ databases">
        <title>In-depth cultivation of the pig gut microbiome towards novel bacterial diversity and tailored functional studies.</title>
        <authorList>
            <person name="Wylensek D."/>
            <person name="Hitch T.C.A."/>
            <person name="Clavel T."/>
        </authorList>
    </citation>
    <scope>NUCLEOTIDE SEQUENCE [LARGE SCALE GENOMIC DNA]</scope>
    <source>
        <strain evidence="6 7">Oil+RF-744-WCA-WT-13</strain>
    </source>
</reference>
<keyword evidence="5" id="KW-0732">Signal</keyword>
<evidence type="ECO:0000256" key="4">
    <source>
        <dbReference type="SAM" id="MobiDB-lite"/>
    </source>
</evidence>
<sequence length="779" mass="83524">MKKKLLRMITAGALSAVMCLADVSAVFAGDQADQTITGGTQAQQVQSSSSESLQNEDGGGTSDAGSQDIALPSGAENVSSTSDSSEESTENSEPQTNSEDAGTVTEAVQASTDVENLVSAAAQIADFSSDQAAQISQQIEAVQSTMDSLSEEEQDILSGSREALDNAAAAVEAYQNPEQDQHSLVPDDGHQNSFRYLNGQPVTEALEDVSQEGDAIEAYADGESDSVVQGLKDGSISVSTAEGASLRKSGTEDTRDAQAILLGTGDVREGIDVSQWQGTIDWAAVKNAGVKFAILRCGYGENDSSQDDQKWEYNVAQCEKYGIPYGVYLYSYATDADGAASEANHVLRLIQGHTLTLPVYLDMEENGQRAKGSSTVVSIATTFCSAIRAAGYNAGIYSSTSWWNSVLSPIAYDTTFYHWVAQWNSSVTASAKYQMWQYADNGRISGISGNTVDLNRWYGDFPTPSAGNLPRTSDGTGVTYQTHVQNIGWESFNRSNGETSGTVGQSLRLEAIHIAITGNRNVGVTYQTHVQNIGWQNPVSSWETAGTTGKSLRMEAIKISLTGTDASKYDIYYRVHVQNIGWMGWAKNGEAAGTQGFSYRMEALQVVLVDKGAAAPSSEGAAVSEAFREKTTNVSYSTHVQNIGWQGNVTDGDTSGTTGRSLRLEAIKISSPVADIQYRTHIQNIGWQNGWTNEGNVSGTTGRSLRMEAIQIRLTGASASQYDIYYRVHVQNIGWTDWASNGASCGSAGYSYRMEAIQIVLVRKGSSAPGSTSRVFYQR</sequence>
<feature type="chain" id="PRO_5039553820" description="Lysozyme" evidence="5">
    <location>
        <begin position="29"/>
        <end position="779"/>
    </location>
</feature>
<keyword evidence="7" id="KW-1185">Reference proteome</keyword>
<dbReference type="PANTHER" id="PTHR34135">
    <property type="entry name" value="LYSOZYME"/>
    <property type="match status" value="1"/>
</dbReference>
<dbReference type="InterPro" id="IPR006637">
    <property type="entry name" value="ChW"/>
</dbReference>
<dbReference type="InterPro" id="IPR002053">
    <property type="entry name" value="Glyco_hydro_25"/>
</dbReference>
<dbReference type="CDD" id="cd06414">
    <property type="entry name" value="GH25_LytC-like"/>
    <property type="match status" value="1"/>
</dbReference>
<dbReference type="InterPro" id="IPR018077">
    <property type="entry name" value="Glyco_hydro_fam25_subgr"/>
</dbReference>
<keyword evidence="2" id="KW-0378">Hydrolase</keyword>
<organism evidence="6 7">
    <name type="scientific">Bilifractor porci</name>
    <dbReference type="NCBI Taxonomy" id="2606636"/>
    <lineage>
        <taxon>Bacteria</taxon>
        <taxon>Bacillati</taxon>
        <taxon>Bacillota</taxon>
        <taxon>Clostridia</taxon>
        <taxon>Lachnospirales</taxon>
        <taxon>Lachnospiraceae</taxon>
        <taxon>Bilifractor</taxon>
    </lineage>
</organism>
<protein>
    <recommendedName>
        <fullName evidence="8">Lysozyme</fullName>
    </recommendedName>
</protein>
<evidence type="ECO:0000313" key="7">
    <source>
        <dbReference type="Proteomes" id="UP000466864"/>
    </source>
</evidence>
<dbReference type="PROSITE" id="PS51904">
    <property type="entry name" value="GLYCOSYL_HYDROL_F25_2"/>
    <property type="match status" value="1"/>
</dbReference>
<evidence type="ECO:0000256" key="5">
    <source>
        <dbReference type="SAM" id="SignalP"/>
    </source>
</evidence>
<evidence type="ECO:0000256" key="1">
    <source>
        <dbReference type="ARBA" id="ARBA00010646"/>
    </source>
</evidence>
<dbReference type="Pfam" id="PF07538">
    <property type="entry name" value="ChW"/>
    <property type="match status" value="6"/>
</dbReference>
<evidence type="ECO:0000256" key="2">
    <source>
        <dbReference type="ARBA" id="ARBA00022801"/>
    </source>
</evidence>
<dbReference type="InterPro" id="IPR017853">
    <property type="entry name" value="GH"/>
</dbReference>
<dbReference type="SMART" id="SM00641">
    <property type="entry name" value="Glyco_25"/>
    <property type="match status" value="1"/>
</dbReference>
<proteinExistence type="inferred from homology"/>
<dbReference type="GO" id="GO:0016998">
    <property type="term" value="P:cell wall macromolecule catabolic process"/>
    <property type="evidence" value="ECO:0007669"/>
    <property type="project" value="InterPro"/>
</dbReference>
<feature type="signal peptide" evidence="5">
    <location>
        <begin position="1"/>
        <end position="28"/>
    </location>
</feature>
<feature type="compositionally biased region" description="Low complexity" evidence="4">
    <location>
        <begin position="41"/>
        <end position="53"/>
    </location>
</feature>
<dbReference type="PANTHER" id="PTHR34135:SF2">
    <property type="entry name" value="LYSOZYME"/>
    <property type="match status" value="1"/>
</dbReference>
<evidence type="ECO:0000256" key="3">
    <source>
        <dbReference type="ARBA" id="ARBA00023295"/>
    </source>
</evidence>
<dbReference type="GO" id="GO:0003796">
    <property type="term" value="F:lysozyme activity"/>
    <property type="evidence" value="ECO:0007669"/>
    <property type="project" value="InterPro"/>
</dbReference>
<dbReference type="SUPFAM" id="SSF51445">
    <property type="entry name" value="(Trans)glycosidases"/>
    <property type="match status" value="1"/>
</dbReference>
<comment type="similarity">
    <text evidence="1">Belongs to the glycosyl hydrolase 25 family.</text>
</comment>
<keyword evidence="3" id="KW-0326">Glycosidase</keyword>
<dbReference type="GO" id="GO:0016052">
    <property type="term" value="P:carbohydrate catabolic process"/>
    <property type="evidence" value="ECO:0007669"/>
    <property type="project" value="TreeGrafter"/>
</dbReference>
<comment type="caution">
    <text evidence="6">The sequence shown here is derived from an EMBL/GenBank/DDBJ whole genome shotgun (WGS) entry which is preliminary data.</text>
</comment>
<gene>
    <name evidence="6" type="ORF">FYJ60_09135</name>
</gene>
<dbReference type="GO" id="GO:0009253">
    <property type="term" value="P:peptidoglycan catabolic process"/>
    <property type="evidence" value="ECO:0007669"/>
    <property type="project" value="InterPro"/>
</dbReference>
<name>A0A7X2TPY8_9FIRM</name>
<dbReference type="Gene3D" id="3.20.20.80">
    <property type="entry name" value="Glycosidases"/>
    <property type="match status" value="1"/>
</dbReference>
<feature type="region of interest" description="Disordered" evidence="4">
    <location>
        <begin position="38"/>
        <end position="103"/>
    </location>
</feature>
<dbReference type="EMBL" id="VUMV01000006">
    <property type="protein sequence ID" value="MST82478.1"/>
    <property type="molecule type" value="Genomic_DNA"/>
</dbReference>
<dbReference type="Proteomes" id="UP000466864">
    <property type="component" value="Unassembled WGS sequence"/>
</dbReference>
<accession>A0A7X2TPY8</accession>
<dbReference type="Pfam" id="PF01183">
    <property type="entry name" value="Glyco_hydro_25"/>
    <property type="match status" value="1"/>
</dbReference>
<dbReference type="AlphaFoldDB" id="A0A7X2TPY8"/>
<dbReference type="RefSeq" id="WP_154458388.1">
    <property type="nucleotide sequence ID" value="NZ_VUMV01000006.1"/>
</dbReference>
<evidence type="ECO:0000313" key="6">
    <source>
        <dbReference type="EMBL" id="MST82478.1"/>
    </source>
</evidence>
<evidence type="ECO:0008006" key="8">
    <source>
        <dbReference type="Google" id="ProtNLM"/>
    </source>
</evidence>
<dbReference type="SMART" id="SM00728">
    <property type="entry name" value="ChW"/>
    <property type="match status" value="6"/>
</dbReference>